<gene>
    <name evidence="1" type="ORF">AS202_11515</name>
</gene>
<dbReference type="KEGG" id="mod:AS202_11515"/>
<evidence type="ECO:0000313" key="2">
    <source>
        <dbReference type="Proteomes" id="UP000069030"/>
    </source>
</evidence>
<name>A0AAI8G5G9_9FLAO</name>
<dbReference type="AlphaFoldDB" id="A0AAI8G5G9"/>
<accession>A0AAI8G5G9</accession>
<dbReference type="RefSeq" id="WP_058699465.1">
    <property type="nucleotide sequence ID" value="NZ_CP013690.1"/>
</dbReference>
<dbReference type="Proteomes" id="UP000069030">
    <property type="component" value="Chromosome"/>
</dbReference>
<protein>
    <submittedName>
        <fullName evidence="1">Uncharacterized protein</fullName>
    </submittedName>
</protein>
<organism evidence="1 2">
    <name type="scientific">Myroides odoratimimus</name>
    <dbReference type="NCBI Taxonomy" id="76832"/>
    <lineage>
        <taxon>Bacteria</taxon>
        <taxon>Pseudomonadati</taxon>
        <taxon>Bacteroidota</taxon>
        <taxon>Flavobacteriia</taxon>
        <taxon>Flavobacteriales</taxon>
        <taxon>Flavobacteriaceae</taxon>
        <taxon>Myroides</taxon>
    </lineage>
</organism>
<sequence>MKTPHLLILIIFTLGIGAYGQTGIGTQIPSSSSELEIKSKDKGVLIPRLELKNTKDKSTIVGTEYPESLMIYHTGTKAMLAGYYFWAENHWNALVSNTTLQHYIKEIADPNSVTVTYDEGDYIFTWINKDTNIKETMKLSDVIKTFESLTSLSTVYDEGEAVLVYKPERGIENNVKLTELLKGSTVFTEYIESFVPSAVKETVTNVTRYNKEGVEENIANVPNAGMIYYKYINESSIPEYITVSQDVSNDFKTIVNQAENTEHIKNIAKTVKGNDNFYSTIKEEIIGKWDEKDVMRYIVKLNKATSFTSVELPKVISGLVVDAKLINESSNSMTRGVISKQVSGTKTVLAIGTAGTIIQNNPAGNYYLIVEYIKE</sequence>
<proteinExistence type="predicted"/>
<dbReference type="EMBL" id="CP013690">
    <property type="protein sequence ID" value="ALU26736.1"/>
    <property type="molecule type" value="Genomic_DNA"/>
</dbReference>
<reference evidence="1 2" key="1">
    <citation type="journal article" date="2016" name="J. Zhejiang Univ. Sci. B">
        <title>Antibiotic resistance mechanisms of Myroides sp.</title>
        <authorList>
            <person name="Hu S."/>
            <person name="Yuan S."/>
            <person name="Qu H."/>
            <person name="Jiang T."/>
            <person name="Zhou Y."/>
            <person name="Wang M."/>
            <person name="Ming D."/>
        </authorList>
    </citation>
    <scope>NUCLEOTIDE SEQUENCE [LARGE SCALE GENOMIC DNA]</scope>
    <source>
        <strain evidence="1 2">PR63039</strain>
    </source>
</reference>
<evidence type="ECO:0000313" key="1">
    <source>
        <dbReference type="EMBL" id="ALU26736.1"/>
    </source>
</evidence>